<dbReference type="InterPro" id="IPR022677">
    <property type="entry name" value="NMT_C"/>
</dbReference>
<evidence type="ECO:0000256" key="2">
    <source>
        <dbReference type="ARBA" id="ARBA00012923"/>
    </source>
</evidence>
<reference evidence="9 10" key="1">
    <citation type="journal article" date="2013" name="Front. Plant Sci.">
        <title>The Reference Genome of the Halophytic Plant Eutrema salsugineum.</title>
        <authorList>
            <person name="Yang R."/>
            <person name="Jarvis D.E."/>
            <person name="Chen H."/>
            <person name="Beilstein M.A."/>
            <person name="Grimwood J."/>
            <person name="Jenkins J."/>
            <person name="Shu S."/>
            <person name="Prochnik S."/>
            <person name="Xin M."/>
            <person name="Ma C."/>
            <person name="Schmutz J."/>
            <person name="Wing R.A."/>
            <person name="Mitchell-Olds T."/>
            <person name="Schumaker K.S."/>
            <person name="Wang X."/>
        </authorList>
    </citation>
    <scope>NUCLEOTIDE SEQUENCE [LARGE SCALE GENOMIC DNA]</scope>
</reference>
<evidence type="ECO:0000256" key="5">
    <source>
        <dbReference type="RuleBase" id="RU000586"/>
    </source>
</evidence>
<comment type="similarity">
    <text evidence="1 6">Belongs to the NMT family.</text>
</comment>
<dbReference type="SUPFAM" id="SSF55729">
    <property type="entry name" value="Acyl-CoA N-acyltransferases (Nat)"/>
    <property type="match status" value="2"/>
</dbReference>
<dbReference type="OMA" id="QIYDTER"/>
<dbReference type="GO" id="GO:0004379">
    <property type="term" value="F:glycylpeptide N-tetradecanoyltransferase activity"/>
    <property type="evidence" value="ECO:0007669"/>
    <property type="project" value="UniProtKB-EC"/>
</dbReference>
<evidence type="ECO:0000259" key="8">
    <source>
        <dbReference type="Pfam" id="PF02799"/>
    </source>
</evidence>
<proteinExistence type="inferred from homology"/>
<dbReference type="GO" id="GO:0005737">
    <property type="term" value="C:cytoplasm"/>
    <property type="evidence" value="ECO:0007669"/>
    <property type="project" value="TreeGrafter"/>
</dbReference>
<evidence type="ECO:0000256" key="3">
    <source>
        <dbReference type="ARBA" id="ARBA00022679"/>
    </source>
</evidence>
<dbReference type="InterPro" id="IPR000903">
    <property type="entry name" value="NMT"/>
</dbReference>
<dbReference type="PIRSF" id="PIRSF015892">
    <property type="entry name" value="N-myristl_transf"/>
    <property type="match status" value="1"/>
</dbReference>
<dbReference type="eggNOG" id="KOG2779">
    <property type="taxonomic scope" value="Eukaryota"/>
</dbReference>
<dbReference type="STRING" id="72664.V4L6Q2"/>
<sequence length="412" mass="47243">MEEDTAGGSKSQLGSAKETAYPIHKFWETQPVVQYKDIGDTSLPEGPIEPATQLSEVRQVPYKLPTGLKWTTCDLSDDDMLTEVWNFLNNYLCEEYYNRRYILSKEYLRWILLPPGYKQSLHVGVRADTPNSKNLLGLIAGVPTKIRLRGEVVTMAKTNLLCVHKDLRSKGITPFMIKEVTRRAQLANIWQGVYCSRKVVPTPITTCKNWLRFLDPKKLIEIGLTTFGPRMNMKRIIRLYSLPDAPLTPGFRRMEPHDVSAVEGLLNDYLRQFRVAAHFDYLDVAHWFETKEDVVESYVVANPETGDVTDFCSFTILNYSIHGNPKHTTMKAAYSYYNVATKTSFVQLMKDALIVSKQKNCDVFFAADVMHNESFFKELKFREGDAEGSHYYLYNYRLRSALKPSELGLVLI</sequence>
<dbReference type="PANTHER" id="PTHR11377">
    <property type="entry name" value="N-MYRISTOYL TRANSFERASE"/>
    <property type="match status" value="1"/>
</dbReference>
<name>V4L6Q2_EUTSA</name>
<dbReference type="Gene3D" id="3.40.630.170">
    <property type="match status" value="1"/>
</dbReference>
<gene>
    <name evidence="9" type="ORF">EUTSA_v10001717mg</name>
</gene>
<dbReference type="KEGG" id="eus:EUTSA_v10001717mg"/>
<dbReference type="InterPro" id="IPR016181">
    <property type="entry name" value="Acyl_CoA_acyltransferase"/>
</dbReference>
<evidence type="ECO:0000313" key="10">
    <source>
        <dbReference type="Proteomes" id="UP000030689"/>
    </source>
</evidence>
<dbReference type="EMBL" id="KI517481">
    <property type="protein sequence ID" value="ESQ39354.1"/>
    <property type="molecule type" value="Genomic_DNA"/>
</dbReference>
<organism evidence="9 10">
    <name type="scientific">Eutrema salsugineum</name>
    <name type="common">Saltwater cress</name>
    <name type="synonym">Sisymbrium salsugineum</name>
    <dbReference type="NCBI Taxonomy" id="72664"/>
    <lineage>
        <taxon>Eukaryota</taxon>
        <taxon>Viridiplantae</taxon>
        <taxon>Streptophyta</taxon>
        <taxon>Embryophyta</taxon>
        <taxon>Tracheophyta</taxon>
        <taxon>Spermatophyta</taxon>
        <taxon>Magnoliopsida</taxon>
        <taxon>eudicotyledons</taxon>
        <taxon>Gunneridae</taxon>
        <taxon>Pentapetalae</taxon>
        <taxon>rosids</taxon>
        <taxon>malvids</taxon>
        <taxon>Brassicales</taxon>
        <taxon>Brassicaceae</taxon>
        <taxon>Eutremeae</taxon>
        <taxon>Eutrema</taxon>
    </lineage>
</organism>
<dbReference type="Pfam" id="PF01233">
    <property type="entry name" value="NMT"/>
    <property type="match status" value="1"/>
</dbReference>
<dbReference type="PANTHER" id="PTHR11377:SF17">
    <property type="entry name" value="GLYCYLPEPTIDE N-TETRADECANOYLTRANSFERASE 1-RELATED"/>
    <property type="match status" value="1"/>
</dbReference>
<evidence type="ECO:0000259" key="7">
    <source>
        <dbReference type="Pfam" id="PF01233"/>
    </source>
</evidence>
<evidence type="ECO:0000256" key="6">
    <source>
        <dbReference type="RuleBase" id="RU004178"/>
    </source>
</evidence>
<evidence type="ECO:0000256" key="4">
    <source>
        <dbReference type="ARBA" id="ARBA00023315"/>
    </source>
</evidence>
<keyword evidence="10" id="KW-1185">Reference proteome</keyword>
<dbReference type="EC" id="2.3.1.97" evidence="2 5"/>
<feature type="domain" description="Glycylpeptide N-tetradecanoyltransferase N-terminal" evidence="7">
    <location>
        <begin position="47"/>
        <end position="207"/>
    </location>
</feature>
<accession>V4L6Q2</accession>
<dbReference type="Gramene" id="ESQ39354">
    <property type="protein sequence ID" value="ESQ39354"/>
    <property type="gene ID" value="EUTSA_v10001717mg"/>
</dbReference>
<comment type="function">
    <text evidence="5">Adds a myristoyl group to the N-terminal glycine residue of certain cellular proteins.</text>
</comment>
<evidence type="ECO:0000256" key="1">
    <source>
        <dbReference type="ARBA" id="ARBA00009469"/>
    </source>
</evidence>
<dbReference type="OrthoDB" id="60315at2759"/>
<dbReference type="InterPro" id="IPR022676">
    <property type="entry name" value="NMT_N"/>
</dbReference>
<dbReference type="Pfam" id="PF02799">
    <property type="entry name" value="NMT_C"/>
    <property type="match status" value="1"/>
</dbReference>
<protein>
    <recommendedName>
        <fullName evidence="2 5">Glycylpeptide N-tetradecanoyltransferase</fullName>
        <ecNumber evidence="2 5">2.3.1.97</ecNumber>
    </recommendedName>
</protein>
<keyword evidence="4 5" id="KW-0012">Acyltransferase</keyword>
<feature type="domain" description="Glycylpeptide N-tetradecanoyltransferase C-terminal" evidence="8">
    <location>
        <begin position="221"/>
        <end position="405"/>
    </location>
</feature>
<dbReference type="Proteomes" id="UP000030689">
    <property type="component" value="Unassembled WGS sequence"/>
</dbReference>
<evidence type="ECO:0000313" key="9">
    <source>
        <dbReference type="EMBL" id="ESQ39354.1"/>
    </source>
</evidence>
<keyword evidence="3 5" id="KW-0808">Transferase</keyword>
<comment type="catalytic activity">
    <reaction evidence="5">
        <text>N-terminal glycyl-[protein] + tetradecanoyl-CoA = N-tetradecanoylglycyl-[protein] + CoA + H(+)</text>
        <dbReference type="Rhea" id="RHEA:15521"/>
        <dbReference type="Rhea" id="RHEA-COMP:12666"/>
        <dbReference type="Rhea" id="RHEA-COMP:12667"/>
        <dbReference type="ChEBI" id="CHEBI:15378"/>
        <dbReference type="ChEBI" id="CHEBI:57287"/>
        <dbReference type="ChEBI" id="CHEBI:57385"/>
        <dbReference type="ChEBI" id="CHEBI:64723"/>
        <dbReference type="ChEBI" id="CHEBI:133050"/>
        <dbReference type="EC" id="2.3.1.97"/>
    </reaction>
</comment>
<dbReference type="AlphaFoldDB" id="V4L6Q2"/>